<proteinExistence type="predicted"/>
<keyword evidence="2" id="KW-1185">Reference proteome</keyword>
<comment type="caution">
    <text evidence="1">The sequence shown here is derived from an EMBL/GenBank/DDBJ whole genome shotgun (WGS) entry which is preliminary data.</text>
</comment>
<organism evidence="1 2">
    <name type="scientific">Trichonephila inaurata madagascariensis</name>
    <dbReference type="NCBI Taxonomy" id="2747483"/>
    <lineage>
        <taxon>Eukaryota</taxon>
        <taxon>Metazoa</taxon>
        <taxon>Ecdysozoa</taxon>
        <taxon>Arthropoda</taxon>
        <taxon>Chelicerata</taxon>
        <taxon>Arachnida</taxon>
        <taxon>Araneae</taxon>
        <taxon>Araneomorphae</taxon>
        <taxon>Entelegynae</taxon>
        <taxon>Araneoidea</taxon>
        <taxon>Nephilidae</taxon>
        <taxon>Trichonephila</taxon>
        <taxon>Trichonephila inaurata</taxon>
    </lineage>
</organism>
<evidence type="ECO:0000313" key="2">
    <source>
        <dbReference type="Proteomes" id="UP000886998"/>
    </source>
</evidence>
<gene>
    <name evidence="1" type="ORF">TNIN_317761</name>
</gene>
<evidence type="ECO:0000313" key="1">
    <source>
        <dbReference type="EMBL" id="GFY74676.1"/>
    </source>
</evidence>
<reference evidence="1" key="1">
    <citation type="submission" date="2020-08" db="EMBL/GenBank/DDBJ databases">
        <title>Multicomponent nature underlies the extraordinary mechanical properties of spider dragline silk.</title>
        <authorList>
            <person name="Kono N."/>
            <person name="Nakamura H."/>
            <person name="Mori M."/>
            <person name="Yoshida Y."/>
            <person name="Ohtoshi R."/>
            <person name="Malay A.D."/>
            <person name="Moran D.A.P."/>
            <person name="Tomita M."/>
            <person name="Numata K."/>
            <person name="Arakawa K."/>
        </authorList>
    </citation>
    <scope>NUCLEOTIDE SEQUENCE</scope>
</reference>
<dbReference type="EMBL" id="BMAV01020881">
    <property type="protein sequence ID" value="GFY74676.1"/>
    <property type="molecule type" value="Genomic_DNA"/>
</dbReference>
<dbReference type="Proteomes" id="UP000886998">
    <property type="component" value="Unassembled WGS sequence"/>
</dbReference>
<dbReference type="AlphaFoldDB" id="A0A8X7CNM3"/>
<sequence length="115" mass="13502">MKSQYQFLRNSPLWKYRNANLVLNDLGLYHLPKKKQTELLASRLYKDFLLKGAKVSYFQLGESVFLQCFRSDGGLKIAIMYMEELRISVYNGLESLLFINRSKSSLECAFLYNRN</sequence>
<protein>
    <submittedName>
        <fullName evidence="1">Uncharacterized protein</fullName>
    </submittedName>
</protein>
<name>A0A8X7CNM3_9ARAC</name>
<accession>A0A8X7CNM3</accession>